<evidence type="ECO:0000313" key="1">
    <source>
        <dbReference type="EMBL" id="CAB4698139.1"/>
    </source>
</evidence>
<organism evidence="1">
    <name type="scientific">freshwater metagenome</name>
    <dbReference type="NCBI Taxonomy" id="449393"/>
    <lineage>
        <taxon>unclassified sequences</taxon>
        <taxon>metagenomes</taxon>
        <taxon>ecological metagenomes</taxon>
    </lineage>
</organism>
<reference evidence="1" key="1">
    <citation type="submission" date="2020-05" db="EMBL/GenBank/DDBJ databases">
        <authorList>
            <person name="Chiriac C."/>
            <person name="Salcher M."/>
            <person name="Ghai R."/>
            <person name="Kavagutti S V."/>
        </authorList>
    </citation>
    <scope>NUCLEOTIDE SEQUENCE</scope>
</reference>
<proteinExistence type="predicted"/>
<gene>
    <name evidence="1" type="ORF">UFOPK2624_00379</name>
</gene>
<protein>
    <submittedName>
        <fullName evidence="1">Unannotated protein</fullName>
    </submittedName>
</protein>
<dbReference type="EMBL" id="CAEZXY010000008">
    <property type="protein sequence ID" value="CAB4698139.1"/>
    <property type="molecule type" value="Genomic_DNA"/>
</dbReference>
<name>A0A6J6PHK8_9ZZZZ</name>
<accession>A0A6J6PHK8</accession>
<dbReference type="AlphaFoldDB" id="A0A6J6PHK8"/>
<sequence length="117" mass="13410">MAHLGRSSLHYLSTTDEIVDKTPRTRALRVIPETDHSFNRLFGLREDSESMHHHLKMTLLNGRARSVGRHRQLFDFHGYQAHVAITALLAWHHRTGADLSRWFGQWKPPNHAVSAAA</sequence>